<dbReference type="InterPro" id="IPR035906">
    <property type="entry name" value="MetI-like_sf"/>
</dbReference>
<keyword evidence="8 9" id="KW-0472">Membrane</keyword>
<keyword evidence="7 9" id="KW-1133">Transmembrane helix</keyword>
<accession>A0A1M7Y9N4</accession>
<keyword evidence="6 9" id="KW-0812">Transmembrane</keyword>
<dbReference type="STRING" id="1121345.SAMN02745217_02236"/>
<keyword evidence="13" id="KW-1185">Reference proteome</keyword>
<feature type="domain" description="ABC transmembrane type-1" evidence="11">
    <location>
        <begin position="72"/>
        <end position="280"/>
    </location>
</feature>
<dbReference type="Gene3D" id="1.10.3720.10">
    <property type="entry name" value="MetI-like"/>
    <property type="match status" value="1"/>
</dbReference>
<dbReference type="InterPro" id="IPR000515">
    <property type="entry name" value="MetI-like"/>
</dbReference>
<dbReference type="PROSITE" id="PS50928">
    <property type="entry name" value="ABC_TM1"/>
    <property type="match status" value="1"/>
</dbReference>
<evidence type="ECO:0000313" key="12">
    <source>
        <dbReference type="EMBL" id="SHO49291.1"/>
    </source>
</evidence>
<feature type="transmembrane region" description="Helical" evidence="9">
    <location>
        <begin position="12"/>
        <end position="37"/>
    </location>
</feature>
<evidence type="ECO:0000259" key="11">
    <source>
        <dbReference type="PROSITE" id="PS50928"/>
    </source>
</evidence>
<keyword evidence="4 10" id="KW-1003">Cell membrane</keyword>
<comment type="function">
    <text evidence="10">Part of the binding-protein-dependent transport system for phosphate; probably responsible for the translocation of the substrate across the membrane.</text>
</comment>
<evidence type="ECO:0000256" key="3">
    <source>
        <dbReference type="ARBA" id="ARBA00022448"/>
    </source>
</evidence>
<dbReference type="RefSeq" id="WP_073588932.1">
    <property type="nucleotide sequence ID" value="NZ_FRFD01000006.1"/>
</dbReference>
<sequence>MKTQKVYLYNSIFKAIVFFFALVTVLSVILIGVFMIVNGGPSIAKVGLKDFLLGKVWNSANEPPQYGILAFIVSSFYSTFFTVLIAVPISILVALAIGQLMPKGLGTVIRAIISLLAGIPSVIYGFLGIIFIVPLVQKVFNLSSGLTMFSSVIVLIVMTLPTIISVSETSINAVDKGYMDAAFALGVRKEYALFTIVLPAAKSGIMAAVLLGVGRAIGETMAVMMVAGNIPQMPSMLKPVRFLTTAIVTEMSYATEQTRGVLIGIGLVLFVFIFIINSIFHFFIKKAGAVNG</sequence>
<dbReference type="Proteomes" id="UP000184612">
    <property type="component" value="Unassembled WGS sequence"/>
</dbReference>
<feature type="transmembrane region" description="Helical" evidence="9">
    <location>
        <begin position="108"/>
        <end position="136"/>
    </location>
</feature>
<dbReference type="InterPro" id="IPR051124">
    <property type="entry name" value="Phosphate_Transport_Permease"/>
</dbReference>
<feature type="transmembrane region" description="Helical" evidence="9">
    <location>
        <begin position="261"/>
        <end position="284"/>
    </location>
</feature>
<evidence type="ECO:0000313" key="13">
    <source>
        <dbReference type="Proteomes" id="UP000184612"/>
    </source>
</evidence>
<feature type="transmembrane region" description="Helical" evidence="9">
    <location>
        <begin position="66"/>
        <end position="96"/>
    </location>
</feature>
<dbReference type="OrthoDB" id="9785113at2"/>
<name>A0A1M7Y9N4_9FIRM</name>
<dbReference type="SUPFAM" id="SSF161098">
    <property type="entry name" value="MetI-like"/>
    <property type="match status" value="1"/>
</dbReference>
<dbReference type="PANTHER" id="PTHR30425:SF1">
    <property type="entry name" value="PHOSPHATE TRANSPORT SYSTEM PERMEASE PROTEIN PSTC"/>
    <property type="match status" value="1"/>
</dbReference>
<evidence type="ECO:0000256" key="5">
    <source>
        <dbReference type="ARBA" id="ARBA00022592"/>
    </source>
</evidence>
<gene>
    <name evidence="12" type="ORF">SAMN02745217_02236</name>
</gene>
<feature type="transmembrane region" description="Helical" evidence="9">
    <location>
        <begin position="191"/>
        <end position="217"/>
    </location>
</feature>
<dbReference type="CDD" id="cd06261">
    <property type="entry name" value="TM_PBP2"/>
    <property type="match status" value="1"/>
</dbReference>
<dbReference type="GO" id="GO:0006817">
    <property type="term" value="P:phosphate ion transport"/>
    <property type="evidence" value="ECO:0007669"/>
    <property type="project" value="UniProtKB-KW"/>
</dbReference>
<evidence type="ECO:0000256" key="10">
    <source>
        <dbReference type="RuleBase" id="RU363054"/>
    </source>
</evidence>
<dbReference type="AlphaFoldDB" id="A0A1M7Y9N4"/>
<evidence type="ECO:0000256" key="1">
    <source>
        <dbReference type="ARBA" id="ARBA00004651"/>
    </source>
</evidence>
<dbReference type="NCBIfam" id="TIGR02138">
    <property type="entry name" value="phosphate_pstC"/>
    <property type="match status" value="1"/>
</dbReference>
<dbReference type="PANTHER" id="PTHR30425">
    <property type="entry name" value="PHOSPHATE TRANSPORT SYSTEM PERMEASE PROTEIN PST"/>
    <property type="match status" value="1"/>
</dbReference>
<evidence type="ECO:0000256" key="7">
    <source>
        <dbReference type="ARBA" id="ARBA00022989"/>
    </source>
</evidence>
<organism evidence="12 13">
    <name type="scientific">Anaerocolumna xylanovorans DSM 12503</name>
    <dbReference type="NCBI Taxonomy" id="1121345"/>
    <lineage>
        <taxon>Bacteria</taxon>
        <taxon>Bacillati</taxon>
        <taxon>Bacillota</taxon>
        <taxon>Clostridia</taxon>
        <taxon>Lachnospirales</taxon>
        <taxon>Lachnospiraceae</taxon>
        <taxon>Anaerocolumna</taxon>
    </lineage>
</organism>
<evidence type="ECO:0000256" key="4">
    <source>
        <dbReference type="ARBA" id="ARBA00022475"/>
    </source>
</evidence>
<dbReference type="GO" id="GO:0005315">
    <property type="term" value="F:phosphate transmembrane transporter activity"/>
    <property type="evidence" value="ECO:0007669"/>
    <property type="project" value="InterPro"/>
</dbReference>
<evidence type="ECO:0000256" key="2">
    <source>
        <dbReference type="ARBA" id="ARBA00007069"/>
    </source>
</evidence>
<evidence type="ECO:0000256" key="6">
    <source>
        <dbReference type="ARBA" id="ARBA00022692"/>
    </source>
</evidence>
<dbReference type="EMBL" id="FRFD01000006">
    <property type="protein sequence ID" value="SHO49291.1"/>
    <property type="molecule type" value="Genomic_DNA"/>
</dbReference>
<dbReference type="Pfam" id="PF00528">
    <property type="entry name" value="BPD_transp_1"/>
    <property type="match status" value="1"/>
</dbReference>
<evidence type="ECO:0000256" key="8">
    <source>
        <dbReference type="ARBA" id="ARBA00023136"/>
    </source>
</evidence>
<proteinExistence type="inferred from homology"/>
<keyword evidence="5 10" id="KW-0592">Phosphate transport</keyword>
<reference evidence="12 13" key="1">
    <citation type="submission" date="2016-12" db="EMBL/GenBank/DDBJ databases">
        <authorList>
            <person name="Song W.-J."/>
            <person name="Kurnit D.M."/>
        </authorList>
    </citation>
    <scope>NUCLEOTIDE SEQUENCE [LARGE SCALE GENOMIC DNA]</scope>
    <source>
        <strain evidence="12 13">DSM 12503</strain>
    </source>
</reference>
<dbReference type="GO" id="GO:0005886">
    <property type="term" value="C:plasma membrane"/>
    <property type="evidence" value="ECO:0007669"/>
    <property type="project" value="UniProtKB-SubCell"/>
</dbReference>
<feature type="transmembrane region" description="Helical" evidence="9">
    <location>
        <begin position="148"/>
        <end position="171"/>
    </location>
</feature>
<evidence type="ECO:0000256" key="9">
    <source>
        <dbReference type="RuleBase" id="RU363032"/>
    </source>
</evidence>
<dbReference type="InterPro" id="IPR011864">
    <property type="entry name" value="Phosphate_PstC"/>
</dbReference>
<comment type="subcellular location">
    <subcellularLocation>
        <location evidence="1 9">Cell membrane</location>
        <topology evidence="1 9">Multi-pass membrane protein</topology>
    </subcellularLocation>
</comment>
<keyword evidence="3 9" id="KW-0813">Transport</keyword>
<comment type="similarity">
    <text evidence="2 10">Belongs to the binding-protein-dependent transport system permease family. CysTW subfamily.</text>
</comment>
<protein>
    <recommendedName>
        <fullName evidence="10">Phosphate transport system permease protein</fullName>
    </recommendedName>
</protein>